<dbReference type="GO" id="GO:0009307">
    <property type="term" value="P:DNA restriction-modification system"/>
    <property type="evidence" value="ECO:0007669"/>
    <property type="project" value="UniProtKB-KW"/>
</dbReference>
<dbReference type="EMBL" id="CP045798">
    <property type="protein sequence ID" value="QNB46183.1"/>
    <property type="molecule type" value="Genomic_DNA"/>
</dbReference>
<gene>
    <name evidence="4" type="ORF">BR63_07560</name>
</gene>
<accession>A0A7G6E279</accession>
<dbReference type="InterPro" id="IPR038333">
    <property type="entry name" value="T1MK-like_N_sf"/>
</dbReference>
<evidence type="ECO:0000256" key="1">
    <source>
        <dbReference type="ARBA" id="ARBA00006594"/>
    </source>
</evidence>
<comment type="similarity">
    <text evidence="1">Belongs to the N(4)/N(6)-methyltransferase family.</text>
</comment>
<dbReference type="SUPFAM" id="SSF53335">
    <property type="entry name" value="S-adenosyl-L-methionine-dependent methyltransferases"/>
    <property type="match status" value="1"/>
</dbReference>
<keyword evidence="2" id="KW-0680">Restriction system</keyword>
<evidence type="ECO:0000259" key="3">
    <source>
        <dbReference type="Pfam" id="PF12161"/>
    </source>
</evidence>
<dbReference type="Gene3D" id="1.20.1260.30">
    <property type="match status" value="1"/>
</dbReference>
<proteinExistence type="inferred from homology"/>
<dbReference type="InterPro" id="IPR029063">
    <property type="entry name" value="SAM-dependent_MTases_sf"/>
</dbReference>
<dbReference type="Pfam" id="PF12161">
    <property type="entry name" value="HsdM_N"/>
    <property type="match status" value="1"/>
</dbReference>
<feature type="domain" description="N6 adenine-specific DNA methyltransferase N-terminal" evidence="3">
    <location>
        <begin position="3"/>
        <end position="52"/>
    </location>
</feature>
<name>A0A7G6E279_THEFR</name>
<dbReference type="Proteomes" id="UP000515847">
    <property type="component" value="Chromosome"/>
</dbReference>
<dbReference type="KEGG" id="tfr:BR63_07560"/>
<dbReference type="OrthoDB" id="9814572at2"/>
<dbReference type="AlphaFoldDB" id="A0A7G6E279"/>
<dbReference type="RefSeq" id="WP_034422405.1">
    <property type="nucleotide sequence ID" value="NZ_CP045798.1"/>
</dbReference>
<evidence type="ECO:0000313" key="4">
    <source>
        <dbReference type="EMBL" id="QNB46183.1"/>
    </source>
</evidence>
<evidence type="ECO:0000256" key="2">
    <source>
        <dbReference type="ARBA" id="ARBA00022747"/>
    </source>
</evidence>
<organism evidence="4 5">
    <name type="scientific">Thermanaerosceptrum fracticalcis</name>
    <dbReference type="NCBI Taxonomy" id="1712410"/>
    <lineage>
        <taxon>Bacteria</taxon>
        <taxon>Bacillati</taxon>
        <taxon>Bacillota</taxon>
        <taxon>Clostridia</taxon>
        <taxon>Eubacteriales</taxon>
        <taxon>Peptococcaceae</taxon>
        <taxon>Thermanaerosceptrum</taxon>
    </lineage>
</organism>
<evidence type="ECO:0000313" key="5">
    <source>
        <dbReference type="Proteomes" id="UP000515847"/>
    </source>
</evidence>
<sequence length="78" mass="8880">MTWKAADILRGELNAAEYKDYIFGMLFLKRMNDEFKIERNKKREDFLAGGMPEEEVKELELFPGRPADIAGSGHGISS</sequence>
<reference evidence="4 5" key="1">
    <citation type="journal article" date="2019" name="Front. Microbiol.">
        <title>Thermoanaerosceptrum fracticalcis gen. nov. sp. nov., a Novel Fumarate-Fermenting Microorganism From a Deep Fractured Carbonate Aquifer of the US Great Basin.</title>
        <authorList>
            <person name="Hamilton-Brehm S.D."/>
            <person name="Stewart L.E."/>
            <person name="Zavarin M."/>
            <person name="Caldwell M."/>
            <person name="Lawson P.A."/>
            <person name="Onstott T.C."/>
            <person name="Grzymski J."/>
            <person name="Neveux I."/>
            <person name="Lollar B.S."/>
            <person name="Russell C.E."/>
            <person name="Moser D.P."/>
        </authorList>
    </citation>
    <scope>NUCLEOTIDE SEQUENCE [LARGE SCALE GENOMIC DNA]</scope>
    <source>
        <strain evidence="4 5">DRI-13</strain>
    </source>
</reference>
<keyword evidence="5" id="KW-1185">Reference proteome</keyword>
<protein>
    <recommendedName>
        <fullName evidence="3">N6 adenine-specific DNA methyltransferase N-terminal domain-containing protein</fullName>
    </recommendedName>
</protein>
<dbReference type="InterPro" id="IPR022749">
    <property type="entry name" value="D12N6_MeTrfase_N"/>
</dbReference>